<dbReference type="STRING" id="1817821.A2717_03900"/>
<dbReference type="Proteomes" id="UP000177610">
    <property type="component" value="Unassembled WGS sequence"/>
</dbReference>
<name>A0A1F5N836_9BACT</name>
<proteinExistence type="predicted"/>
<gene>
    <name evidence="1" type="ORF">A2717_03900</name>
</gene>
<protein>
    <submittedName>
        <fullName evidence="1">Uncharacterized protein</fullName>
    </submittedName>
</protein>
<sequence>MDNKVRKTLSRQLFAVLFLKIYNNFMLDKPKVNLDEESLQAIADLLDKQTAVLAKKEELLDMKSDLKDYMNEGFEMVMDGLGGRVDKLEKDVKDLKLNRPIAT</sequence>
<reference evidence="1 2" key="1">
    <citation type="journal article" date="2016" name="Nat. Commun.">
        <title>Thousands of microbial genomes shed light on interconnected biogeochemical processes in an aquifer system.</title>
        <authorList>
            <person name="Anantharaman K."/>
            <person name="Brown C.T."/>
            <person name="Hug L.A."/>
            <person name="Sharon I."/>
            <person name="Castelle C.J."/>
            <person name="Probst A.J."/>
            <person name="Thomas B.C."/>
            <person name="Singh A."/>
            <person name="Wilkins M.J."/>
            <person name="Karaoz U."/>
            <person name="Brodie E.L."/>
            <person name="Williams K.H."/>
            <person name="Hubbard S.S."/>
            <person name="Banfield J.F."/>
        </authorList>
    </citation>
    <scope>NUCLEOTIDE SEQUENCE [LARGE SCALE GENOMIC DNA]</scope>
</reference>
<dbReference type="AlphaFoldDB" id="A0A1F5N836"/>
<dbReference type="EMBL" id="MFEH01000005">
    <property type="protein sequence ID" value="OGE73743.1"/>
    <property type="molecule type" value="Genomic_DNA"/>
</dbReference>
<evidence type="ECO:0000313" key="1">
    <source>
        <dbReference type="EMBL" id="OGE73743.1"/>
    </source>
</evidence>
<organism evidence="1 2">
    <name type="scientific">Candidatus Doudnabacteria bacterium RIFCSPHIGHO2_01_FULL_41_86</name>
    <dbReference type="NCBI Taxonomy" id="1817821"/>
    <lineage>
        <taxon>Bacteria</taxon>
        <taxon>Candidatus Doudnaibacteriota</taxon>
    </lineage>
</organism>
<comment type="caution">
    <text evidence="1">The sequence shown here is derived from an EMBL/GenBank/DDBJ whole genome shotgun (WGS) entry which is preliminary data.</text>
</comment>
<evidence type="ECO:0000313" key="2">
    <source>
        <dbReference type="Proteomes" id="UP000177610"/>
    </source>
</evidence>
<accession>A0A1F5N836</accession>